<feature type="transmembrane region" description="Helical" evidence="1">
    <location>
        <begin position="12"/>
        <end position="31"/>
    </location>
</feature>
<feature type="transmembrane region" description="Helical" evidence="1">
    <location>
        <begin position="37"/>
        <end position="58"/>
    </location>
</feature>
<feature type="transmembrane region" description="Helical" evidence="1">
    <location>
        <begin position="112"/>
        <end position="129"/>
    </location>
</feature>
<dbReference type="STRING" id="1387277.SAMN06295998_12155"/>
<name>A0A1W2E391_9RHOB</name>
<proteinExistence type="predicted"/>
<dbReference type="OrthoDB" id="1631120at2"/>
<feature type="transmembrane region" description="Helical" evidence="1">
    <location>
        <begin position="78"/>
        <end position="100"/>
    </location>
</feature>
<feature type="domain" description="Chlorhexidine efflux transporter" evidence="2">
    <location>
        <begin position="2"/>
        <end position="64"/>
    </location>
</feature>
<organism evidence="3 4">
    <name type="scientific">Primorskyibacter flagellatus</name>
    <dbReference type="NCBI Taxonomy" id="1387277"/>
    <lineage>
        <taxon>Bacteria</taxon>
        <taxon>Pseudomonadati</taxon>
        <taxon>Pseudomonadota</taxon>
        <taxon>Alphaproteobacteria</taxon>
        <taxon>Rhodobacterales</taxon>
        <taxon>Roseobacteraceae</taxon>
        <taxon>Primorskyibacter</taxon>
    </lineage>
</organism>
<feature type="domain" description="Chlorhexidine efflux transporter" evidence="2">
    <location>
        <begin position="72"/>
        <end position="134"/>
    </location>
</feature>
<evidence type="ECO:0000259" key="2">
    <source>
        <dbReference type="Pfam" id="PF05232"/>
    </source>
</evidence>
<dbReference type="EMBL" id="FWYD01000021">
    <property type="protein sequence ID" value="SMD04215.1"/>
    <property type="molecule type" value="Genomic_DNA"/>
</dbReference>
<keyword evidence="1" id="KW-1133">Transmembrane helix</keyword>
<evidence type="ECO:0000313" key="3">
    <source>
        <dbReference type="EMBL" id="SMD04215.1"/>
    </source>
</evidence>
<evidence type="ECO:0000313" key="4">
    <source>
        <dbReference type="Proteomes" id="UP000192330"/>
    </source>
</evidence>
<evidence type="ECO:0000256" key="1">
    <source>
        <dbReference type="SAM" id="Phobius"/>
    </source>
</evidence>
<dbReference type="Pfam" id="PF05232">
    <property type="entry name" value="BTP"/>
    <property type="match status" value="2"/>
</dbReference>
<keyword evidence="1" id="KW-0472">Membrane</keyword>
<keyword evidence="1" id="KW-0812">Transmembrane</keyword>
<dbReference type="Proteomes" id="UP000192330">
    <property type="component" value="Unassembled WGS sequence"/>
</dbReference>
<sequence length="146" mass="16552">MRKTADRVRHALSFEIIALVIVTPLGALVFDKPISDVGVVALVGATVATLWNYAYNLAFDIILNRLTGTTLKTLPARIVHALIFETGMLALLLPFFAWYLQIGLWEAFVMDLSFAIFYLVYTFVFNWAYDRLFPLPEWSETRASIS</sequence>
<dbReference type="NCBIfam" id="NF033664">
    <property type="entry name" value="PACE_transport"/>
    <property type="match status" value="1"/>
</dbReference>
<dbReference type="AlphaFoldDB" id="A0A1W2E391"/>
<reference evidence="3 4" key="1">
    <citation type="submission" date="2017-04" db="EMBL/GenBank/DDBJ databases">
        <authorList>
            <person name="Afonso C.L."/>
            <person name="Miller P.J."/>
            <person name="Scott M.A."/>
            <person name="Spackman E."/>
            <person name="Goraichik I."/>
            <person name="Dimitrov K.M."/>
            <person name="Suarez D.L."/>
            <person name="Swayne D.E."/>
        </authorList>
    </citation>
    <scope>NUCLEOTIDE SEQUENCE [LARGE SCALE GENOMIC DNA]</scope>
    <source>
        <strain evidence="3 4">CGMCC 1.12644</strain>
    </source>
</reference>
<accession>A0A1W2E391</accession>
<protein>
    <submittedName>
        <fullName evidence="3">Uncharacterized membrane protein</fullName>
    </submittedName>
</protein>
<dbReference type="RefSeq" id="WP_084354222.1">
    <property type="nucleotide sequence ID" value="NZ_FWYD01000021.1"/>
</dbReference>
<dbReference type="InterPro" id="IPR058208">
    <property type="entry name" value="PACE"/>
</dbReference>
<dbReference type="InterPro" id="IPR007896">
    <property type="entry name" value="BTP_bacteria"/>
</dbReference>
<gene>
    <name evidence="3" type="ORF">SAMN06295998_12155</name>
</gene>
<keyword evidence="4" id="KW-1185">Reference proteome</keyword>